<evidence type="ECO:0000313" key="2">
    <source>
        <dbReference type="EMBL" id="CAF3853470.1"/>
    </source>
</evidence>
<keyword evidence="1" id="KW-0175">Coiled coil</keyword>
<dbReference type="EMBL" id="CAJOBH010001416">
    <property type="protein sequence ID" value="CAF3853470.1"/>
    <property type="molecule type" value="Genomic_DNA"/>
</dbReference>
<evidence type="ECO:0000256" key="1">
    <source>
        <dbReference type="SAM" id="Coils"/>
    </source>
</evidence>
<dbReference type="Proteomes" id="UP000681720">
    <property type="component" value="Unassembled WGS sequence"/>
</dbReference>
<dbReference type="EMBL" id="CAJOBJ010000988">
    <property type="protein sequence ID" value="CAF3855427.1"/>
    <property type="molecule type" value="Genomic_DNA"/>
</dbReference>
<dbReference type="Proteomes" id="UP000676336">
    <property type="component" value="Unassembled WGS sequence"/>
</dbReference>
<dbReference type="EMBL" id="CAJOBI010003538">
    <property type="protein sequence ID" value="CAF3972298.1"/>
    <property type="molecule type" value="Genomic_DNA"/>
</dbReference>
<evidence type="ECO:0008006" key="6">
    <source>
        <dbReference type="Google" id="ProtNLM"/>
    </source>
</evidence>
<evidence type="ECO:0000313" key="4">
    <source>
        <dbReference type="EMBL" id="CAF3972298.1"/>
    </source>
</evidence>
<dbReference type="Proteomes" id="UP000681967">
    <property type="component" value="Unassembled WGS sequence"/>
</dbReference>
<feature type="coiled-coil region" evidence="1">
    <location>
        <begin position="77"/>
        <end position="111"/>
    </location>
</feature>
<comment type="caution">
    <text evidence="4">The sequence shown here is derived from an EMBL/GenBank/DDBJ whole genome shotgun (WGS) entry which is preliminary data.</text>
</comment>
<evidence type="ECO:0000313" key="5">
    <source>
        <dbReference type="Proteomes" id="UP000676336"/>
    </source>
</evidence>
<sequence length="691" mass="79495">MNEKRVLTRDQKYKLKIKLKRLSSKAFDKRYEKKRAACQATYRRNKEQKRLNEQAIASVIPTDGRKTEGNRRRRATINKIRTENMKLQAKISDLQKEMKKLNLLVQKTNESSSPETPPTPPTKLFVSNISPTAKKRVTMRMMDKRESFARGTISTIRQKFGINISKQYKPSSSTPSQLEETIREFMCRDDVSKLCPDKNKHINHHQIRYRLNHLTVLHQQFELETKIDIDYHTFRHYVPSFIIKPKVDDWGACLCINCLNPQLKFDKLHQLKSAKPILKQLLKSMSVDLNEVLNHQESTKQLKDALISSQTSKLDAQQSDDTATMQVDWAEDYNVRQAQEEKDFIDEIQRSTTIKLFTYDKSDVDETKQQLPSSLKTVKGTGELHEIIAQPTGLIFGKKISDQEQQRPLYQTQRITSSNYEIHFFQFFSSNGTMATLITHIHYWQSLHDAAMNDDVEMNDLIIDKISKSNTNITDEIFETPSTTNNRDSHIDCSSNQIIRKSIDNQETPKASASCHLKSNTDGRHNLYRNSARVNYLKNQSKRQKLYDEHLKKIADSYKNGDLVGIAINRVDRTNCDPKIMPCIIEKRLSNTNNITYSLISAYGRIATSFPVHQLIPMSCSKPLELQNVNFETVPTVSLVQASKMFARGNATATCDCKTKCIKKTCPCRRASVACSTKCHPKRGKCKNVEE</sequence>
<gene>
    <name evidence="2" type="ORF">BYL167_LOCUS5988</name>
    <name evidence="3" type="ORF">GIL414_LOCUS4197</name>
    <name evidence="4" type="ORF">SMN809_LOCUS10392</name>
</gene>
<proteinExistence type="predicted"/>
<organism evidence="4 5">
    <name type="scientific">Rotaria magnacalcarata</name>
    <dbReference type="NCBI Taxonomy" id="392030"/>
    <lineage>
        <taxon>Eukaryota</taxon>
        <taxon>Metazoa</taxon>
        <taxon>Spiralia</taxon>
        <taxon>Gnathifera</taxon>
        <taxon>Rotifera</taxon>
        <taxon>Eurotatoria</taxon>
        <taxon>Bdelloidea</taxon>
        <taxon>Philodinida</taxon>
        <taxon>Philodinidae</taxon>
        <taxon>Rotaria</taxon>
    </lineage>
</organism>
<protein>
    <recommendedName>
        <fullName evidence="6">Tesmin/TSO1-like CXC domain-containing protein</fullName>
    </recommendedName>
</protein>
<name>A0A8S2MUQ6_9BILA</name>
<reference evidence="4" key="1">
    <citation type="submission" date="2021-02" db="EMBL/GenBank/DDBJ databases">
        <authorList>
            <person name="Nowell W R."/>
        </authorList>
    </citation>
    <scope>NUCLEOTIDE SEQUENCE</scope>
</reference>
<dbReference type="AlphaFoldDB" id="A0A8S2MUQ6"/>
<evidence type="ECO:0000313" key="3">
    <source>
        <dbReference type="EMBL" id="CAF3855427.1"/>
    </source>
</evidence>
<accession>A0A8S2MUQ6</accession>